<dbReference type="RefSeq" id="XP_013778133.1">
    <property type="nucleotide sequence ID" value="XM_013922679.2"/>
</dbReference>
<dbReference type="PANTHER" id="PTHR23143:SF26">
    <property type="match status" value="1"/>
</dbReference>
<feature type="compositionally biased region" description="Basic and acidic residues" evidence="2">
    <location>
        <begin position="712"/>
        <end position="746"/>
    </location>
</feature>
<feature type="compositionally biased region" description="Basic and acidic residues" evidence="2">
    <location>
        <begin position="832"/>
        <end position="841"/>
    </location>
</feature>
<feature type="compositionally biased region" description="Basic residues" evidence="2">
    <location>
        <begin position="414"/>
        <end position="426"/>
    </location>
</feature>
<dbReference type="InterPro" id="IPR026737">
    <property type="entry name" value="GOLGA6L"/>
</dbReference>
<proteinExistence type="inferred from homology"/>
<feature type="compositionally biased region" description="Basic and acidic residues" evidence="2">
    <location>
        <begin position="392"/>
        <end position="413"/>
    </location>
</feature>
<feature type="compositionally biased region" description="Basic and acidic residues" evidence="2">
    <location>
        <begin position="427"/>
        <end position="439"/>
    </location>
</feature>
<feature type="compositionally biased region" description="Polar residues" evidence="2">
    <location>
        <begin position="582"/>
        <end position="631"/>
    </location>
</feature>
<evidence type="ECO:0000256" key="2">
    <source>
        <dbReference type="SAM" id="MobiDB-lite"/>
    </source>
</evidence>
<feature type="region of interest" description="Disordered" evidence="2">
    <location>
        <begin position="1205"/>
        <end position="1289"/>
    </location>
</feature>
<accession>A0ABM1BAJ0</accession>
<organism evidence="3 4">
    <name type="scientific">Limulus polyphemus</name>
    <name type="common">Atlantic horseshoe crab</name>
    <dbReference type="NCBI Taxonomy" id="6850"/>
    <lineage>
        <taxon>Eukaryota</taxon>
        <taxon>Metazoa</taxon>
        <taxon>Ecdysozoa</taxon>
        <taxon>Arthropoda</taxon>
        <taxon>Chelicerata</taxon>
        <taxon>Merostomata</taxon>
        <taxon>Xiphosura</taxon>
        <taxon>Limulidae</taxon>
        <taxon>Limulus</taxon>
    </lineage>
</organism>
<dbReference type="GeneID" id="106462733"/>
<dbReference type="Proteomes" id="UP000694941">
    <property type="component" value="Unplaced"/>
</dbReference>
<feature type="compositionally biased region" description="Polar residues" evidence="2">
    <location>
        <begin position="779"/>
        <end position="800"/>
    </location>
</feature>
<feature type="compositionally biased region" description="Basic and acidic residues" evidence="2">
    <location>
        <begin position="801"/>
        <end position="824"/>
    </location>
</feature>
<evidence type="ECO:0000313" key="3">
    <source>
        <dbReference type="Proteomes" id="UP000694941"/>
    </source>
</evidence>
<evidence type="ECO:0000313" key="4">
    <source>
        <dbReference type="RefSeq" id="XP_013778133.1"/>
    </source>
</evidence>
<feature type="compositionally biased region" description="Basic and acidic residues" evidence="2">
    <location>
        <begin position="469"/>
        <end position="493"/>
    </location>
</feature>
<feature type="compositionally biased region" description="Polar residues" evidence="2">
    <location>
        <begin position="554"/>
        <end position="574"/>
    </location>
</feature>
<feature type="region of interest" description="Disordered" evidence="2">
    <location>
        <begin position="339"/>
        <end position="841"/>
    </location>
</feature>
<dbReference type="PANTHER" id="PTHR23143">
    <property type="entry name" value="TRICHOHYALIN-RELATED"/>
    <property type="match status" value="1"/>
</dbReference>
<feature type="region of interest" description="Disordered" evidence="2">
    <location>
        <begin position="1069"/>
        <end position="1116"/>
    </location>
</feature>
<feature type="compositionally biased region" description="Polar residues" evidence="2">
    <location>
        <begin position="654"/>
        <end position="683"/>
    </location>
</feature>
<comment type="similarity">
    <text evidence="1">Belongs to the GOLGA6 family.</text>
</comment>
<feature type="compositionally biased region" description="Basic residues" evidence="2">
    <location>
        <begin position="378"/>
        <end position="391"/>
    </location>
</feature>
<feature type="compositionally biased region" description="Low complexity" evidence="2">
    <location>
        <begin position="445"/>
        <end position="463"/>
    </location>
</feature>
<sequence length="1289" mass="145079">MQCSVVTPYNQCKSELLSSRFIMDTNEMEKKKNDPWWKEVEELALKCLGNSVPVDLHTALLKLLQKASVEADRCIQLRQVKRSEKLYEIMTSFFLHFHVKNSALKKLLSSPCYEDLLSAMLSLTVDLQLFLASQDNVRWHQNNAIRDVLLYLGNTSEYIWDVIIQSVLLRQKNPKIVYPVIRRLMEAGPREVNDPKQFMKFLLAGHFWMKSTGLPDHKQYVKSFMLMLSPPTAFLDWYNRLNIKGLPKKTSSKKITKLFLKKLPRSTLVKICDMLSEDIEAPDDINLPEEEESEKTKDQLFFIDTKGEGEKAEFYGKEHLEDNVDTLIASLDDKLFQEPDESKKMEVESNYTEAEELPINDKHCSQRKEKLPNADKRLHCKKKQNPRKRKSVNGDERSKKMRKVQEADKEKLPKRNKKSLSKHRQYNHVEEKPLQEDRNVSNVVKKMSLNKNSGKLKSSVSKSEWSINNDEKSDQDEYIKKDELKNTPGKDGKFSYCTKKSPSQDGKLGYSIEKSSNNDGKIDHSTKKSPSQNGKLGYSIEKSSNNDGKLGYSTEKSPSQNVKVGYSTEKSPSQDGKLGYSTEKSPSQNGKLGYSTEKSPSQNGKLGYSTEKSPSQNGKLGYSTEKSSSQDGKLGYSIEKSPTQDGKLGYSIEKSPSQDGKLGYSTQKSPSQDGKLGYSTQKSPSKDEKCSYSIEKSPSKVKRNLSFSTEKSPSKDEKRSYGAKESSSDDEKLDYSTEKYLRKGDGKLSFSTIKSPSKDGKLNYSPRKSPSKYGKLNGSIEQSPNKHNYRKQNILNTTPSKDQKMNCSEEKLQDNNEEGNHYDVLKSPNKSSYEEKKSVEKKKIVHGEENLFGSIDKEANEDFSDNHHSVDVEDSVNKERIKISTINDVQLVNSSHTTQSSSKLQTSTLRRSARVRTQSNTNCDLESTEKEACLKSDDALKNIFVLTDNEEELASFESLAEEDISVLKTRTPTHDINEQMSNNLAREPVVLLSPTVLGSHSKGDASLTGSSQSETEQHSFISEPVISHSLDPVVPEKELVSDSEDSESFDVTNLDFTVHLRTRRLLESGDETSKDSAIVCDDGFKDDESSKQQPVSNTDISSVSSPSHGYGLRTPRSKLVNPIRKRYLEDIDECSKENPSPSPKLSPTKSRSLILEDTTENSHPSVLLQLDTSEMPSEIYNVSPSKSFSPSTKVSKRKCLNILKGSDIENSKEPGVSSNMGEVRSPNVQLRNISVTDTSFSGRKEKPSCSPSQKHIAASNVPSSSNSPRRREYNLRSRRKSSATPNKTS</sequence>
<gene>
    <name evidence="4" type="primary">LOC106462733</name>
</gene>
<feature type="compositionally biased region" description="Polar residues" evidence="2">
    <location>
        <begin position="1007"/>
        <end position="1020"/>
    </location>
</feature>
<protein>
    <submittedName>
        <fullName evidence="4">Uncharacterized protein LOC106462733 isoform X1</fullName>
    </submittedName>
</protein>
<name>A0ABM1BAJ0_LIMPO</name>
<evidence type="ECO:0000256" key="1">
    <source>
        <dbReference type="ARBA" id="ARBA00008368"/>
    </source>
</evidence>
<keyword evidence="3" id="KW-1185">Reference proteome</keyword>
<feature type="compositionally biased region" description="Basic and acidic residues" evidence="2">
    <location>
        <begin position="359"/>
        <end position="377"/>
    </location>
</feature>
<feature type="compositionally biased region" description="Polar residues" evidence="2">
    <location>
        <begin position="1091"/>
        <end position="1107"/>
    </location>
</feature>
<feature type="compositionally biased region" description="Polar residues" evidence="2">
    <location>
        <begin position="1216"/>
        <end position="1241"/>
    </location>
</feature>
<feature type="region of interest" description="Disordered" evidence="2">
    <location>
        <begin position="1000"/>
        <end position="1024"/>
    </location>
</feature>
<reference evidence="4" key="1">
    <citation type="submission" date="2025-08" db="UniProtKB">
        <authorList>
            <consortium name="RefSeq"/>
        </authorList>
    </citation>
    <scope>IDENTIFICATION</scope>
    <source>
        <tissue evidence="4">Muscle</tissue>
    </source>
</reference>